<dbReference type="PANTHER" id="PTHR33490">
    <property type="entry name" value="BLR5614 PROTEIN-RELATED"/>
    <property type="match status" value="1"/>
</dbReference>
<dbReference type="OrthoDB" id="9787782at2"/>
<dbReference type="EMBL" id="CP001291">
    <property type="protein sequence ID" value="ACK73114.1"/>
    <property type="molecule type" value="Genomic_DNA"/>
</dbReference>
<evidence type="ECO:0000313" key="2">
    <source>
        <dbReference type="EMBL" id="ACK73114.1"/>
    </source>
</evidence>
<reference evidence="3" key="1">
    <citation type="journal article" date="2011" name="MBio">
        <title>Novel metabolic attributes of the genus Cyanothece, comprising a group of unicellular nitrogen-fixing Cyanobacteria.</title>
        <authorList>
            <person name="Bandyopadhyay A."/>
            <person name="Elvitigala T."/>
            <person name="Welsh E."/>
            <person name="Stockel J."/>
            <person name="Liberton M."/>
            <person name="Min H."/>
            <person name="Sherman L.A."/>
            <person name="Pakrasi H.B."/>
        </authorList>
    </citation>
    <scope>NUCLEOTIDE SEQUENCE [LARGE SCALE GENOMIC DNA]</scope>
    <source>
        <strain evidence="3">PCC 7424</strain>
    </source>
</reference>
<keyword evidence="3" id="KW-1185">Reference proteome</keyword>
<evidence type="ECO:0000313" key="3">
    <source>
        <dbReference type="Proteomes" id="UP000002384"/>
    </source>
</evidence>
<dbReference type="Pfam" id="PF08379">
    <property type="entry name" value="Bact_transglu_N"/>
    <property type="match status" value="1"/>
</dbReference>
<name>B7KCZ3_GLOC7</name>
<dbReference type="Proteomes" id="UP000002384">
    <property type="component" value="Chromosome"/>
</dbReference>
<dbReference type="AlphaFoldDB" id="B7KCZ3"/>
<dbReference type="InterPro" id="IPR002931">
    <property type="entry name" value="Transglutaminase-like"/>
</dbReference>
<protein>
    <submittedName>
        <fullName evidence="2">Transglutaminase domain protein</fullName>
    </submittedName>
</protein>
<organism evidence="2 3">
    <name type="scientific">Gloeothece citriformis (strain PCC 7424)</name>
    <name type="common">Cyanothece sp. (strain PCC 7424)</name>
    <dbReference type="NCBI Taxonomy" id="65393"/>
    <lineage>
        <taxon>Bacteria</taxon>
        <taxon>Bacillati</taxon>
        <taxon>Cyanobacteriota</taxon>
        <taxon>Cyanophyceae</taxon>
        <taxon>Oscillatoriophycideae</taxon>
        <taxon>Chroococcales</taxon>
        <taxon>Aphanothecaceae</taxon>
        <taxon>Gloeothece</taxon>
        <taxon>Gloeothece citriformis</taxon>
    </lineage>
</organism>
<dbReference type="SUPFAM" id="SSF54001">
    <property type="entry name" value="Cysteine proteinases"/>
    <property type="match status" value="1"/>
</dbReference>
<proteinExistence type="predicted"/>
<accession>B7KCZ3</accession>
<dbReference type="InterPro" id="IPR013589">
    <property type="entry name" value="Bac_transglu_N"/>
</dbReference>
<evidence type="ECO:0000259" key="1">
    <source>
        <dbReference type="SMART" id="SM00460"/>
    </source>
</evidence>
<dbReference type="PANTHER" id="PTHR33490:SF1">
    <property type="entry name" value="SLL1233 PROTEIN"/>
    <property type="match status" value="1"/>
</dbReference>
<dbReference type="KEGG" id="cyc:PCC7424_4755"/>
<dbReference type="STRING" id="65393.PCC7424_4755"/>
<dbReference type="InterPro" id="IPR038765">
    <property type="entry name" value="Papain-like_cys_pep_sf"/>
</dbReference>
<dbReference type="eggNOG" id="COG1305">
    <property type="taxonomic scope" value="Bacteria"/>
</dbReference>
<dbReference type="Gene3D" id="3.10.620.30">
    <property type="match status" value="1"/>
</dbReference>
<sequence length="302" mass="34169">MTVIYDLEHITTYRYRNPVTFGEHRAIFLPSANYGGRILSYSLSTNVSSKVRWMMDTLSNNVAVIEFSEPSQELIVTYRLRGEHFGIRGIAEFPLDPRAKEVPMQYTPDEWLDLAMFMRPHAEDPDGSLAAWTKSFVEGDQDDTLDVLKRMMDSIWNTMTYQARDTQGTQSPSETLRLRSGTCRDYAWLMVEALRRLGLACRFVSGYLYDEALDGGDIGLMGSGATHAWLQIYLPGAGWRSYDPTNRITEGFDLIRVAIARHPGQVIPLAGSWFGETEDYLGMEVKVSIHKLGTLPEFEAGK</sequence>
<dbReference type="RefSeq" id="WP_015956697.1">
    <property type="nucleotide sequence ID" value="NC_011729.1"/>
</dbReference>
<gene>
    <name evidence="2" type="ordered locus">PCC7424_4755</name>
</gene>
<feature type="domain" description="Transglutaminase-like" evidence="1">
    <location>
        <begin position="175"/>
        <end position="246"/>
    </location>
</feature>
<dbReference type="Pfam" id="PF01841">
    <property type="entry name" value="Transglut_core"/>
    <property type="match status" value="1"/>
</dbReference>
<dbReference type="HOGENOM" id="CLU_008973_2_0_3"/>
<dbReference type="SMART" id="SM00460">
    <property type="entry name" value="TGc"/>
    <property type="match status" value="1"/>
</dbReference>